<gene>
    <name evidence="1" type="ORF">GCM10011511_16040</name>
</gene>
<reference evidence="1" key="2">
    <citation type="submission" date="2020-09" db="EMBL/GenBank/DDBJ databases">
        <authorList>
            <person name="Sun Q."/>
            <person name="Zhou Y."/>
        </authorList>
    </citation>
    <scope>NUCLEOTIDE SEQUENCE</scope>
    <source>
        <strain evidence="1">CGMCC 1.15448</strain>
    </source>
</reference>
<comment type="caution">
    <text evidence="1">The sequence shown here is derived from an EMBL/GenBank/DDBJ whole genome shotgun (WGS) entry which is preliminary data.</text>
</comment>
<dbReference type="Proteomes" id="UP000607559">
    <property type="component" value="Unassembled WGS sequence"/>
</dbReference>
<keyword evidence="2" id="KW-1185">Reference proteome</keyword>
<sequence length="69" mass="8696">MLQDYLEKRVGEIETRLRTLQNHWDNEMRLPFRIRRASFLEFLYDEKKKYECLLHELINIQEIFEHENI</sequence>
<proteinExistence type="predicted"/>
<organism evidence="1 2">
    <name type="scientific">Puia dinghuensis</name>
    <dbReference type="NCBI Taxonomy" id="1792502"/>
    <lineage>
        <taxon>Bacteria</taxon>
        <taxon>Pseudomonadati</taxon>
        <taxon>Bacteroidota</taxon>
        <taxon>Chitinophagia</taxon>
        <taxon>Chitinophagales</taxon>
        <taxon>Chitinophagaceae</taxon>
        <taxon>Puia</taxon>
    </lineage>
</organism>
<dbReference type="AlphaFoldDB" id="A0A8J2UB90"/>
<name>A0A8J2UB90_9BACT</name>
<evidence type="ECO:0000313" key="1">
    <source>
        <dbReference type="EMBL" id="GGA93553.1"/>
    </source>
</evidence>
<evidence type="ECO:0000313" key="2">
    <source>
        <dbReference type="Proteomes" id="UP000607559"/>
    </source>
</evidence>
<dbReference type="EMBL" id="BMJC01000002">
    <property type="protein sequence ID" value="GGA93553.1"/>
    <property type="molecule type" value="Genomic_DNA"/>
</dbReference>
<reference evidence="1" key="1">
    <citation type="journal article" date="2014" name="Int. J. Syst. Evol. Microbiol.">
        <title>Complete genome sequence of Corynebacterium casei LMG S-19264T (=DSM 44701T), isolated from a smear-ripened cheese.</title>
        <authorList>
            <consortium name="US DOE Joint Genome Institute (JGI-PGF)"/>
            <person name="Walter F."/>
            <person name="Albersmeier A."/>
            <person name="Kalinowski J."/>
            <person name="Ruckert C."/>
        </authorList>
    </citation>
    <scope>NUCLEOTIDE SEQUENCE</scope>
    <source>
        <strain evidence="1">CGMCC 1.15448</strain>
    </source>
</reference>
<accession>A0A8J2UB90</accession>
<protein>
    <submittedName>
        <fullName evidence="1">Uncharacterized protein</fullName>
    </submittedName>
</protein>